<organism evidence="10 11">
    <name type="scientific">Anaeromassilibacillus senegalensis</name>
    <dbReference type="NCBI Taxonomy" id="1673717"/>
    <lineage>
        <taxon>Bacteria</taxon>
        <taxon>Bacillati</taxon>
        <taxon>Bacillota</taxon>
        <taxon>Clostridia</taxon>
        <taxon>Eubacteriales</taxon>
        <taxon>Acutalibacteraceae</taxon>
        <taxon>Anaeromassilibacillus</taxon>
    </lineage>
</organism>
<evidence type="ECO:0000256" key="4">
    <source>
        <dbReference type="ARBA" id="ARBA00022801"/>
    </source>
</evidence>
<dbReference type="InterPro" id="IPR038222">
    <property type="entry name" value="DHHA2_dom_sf"/>
</dbReference>
<keyword evidence="4 10" id="KW-0378">Hydrolase</keyword>
<evidence type="ECO:0000256" key="3">
    <source>
        <dbReference type="ARBA" id="ARBA00022723"/>
    </source>
</evidence>
<evidence type="ECO:0000256" key="5">
    <source>
        <dbReference type="ARBA" id="ARBA00023211"/>
    </source>
</evidence>
<evidence type="ECO:0000259" key="9">
    <source>
        <dbReference type="PROSITE" id="PS51371"/>
    </source>
</evidence>
<dbReference type="InterPro" id="IPR010766">
    <property type="entry name" value="DRTGG"/>
</dbReference>
<dbReference type="SUPFAM" id="SSF75138">
    <property type="entry name" value="HprK N-terminal domain-like"/>
    <property type="match status" value="1"/>
</dbReference>
<dbReference type="GO" id="GO:0004427">
    <property type="term" value="F:inorganic diphosphate phosphatase activity"/>
    <property type="evidence" value="ECO:0007669"/>
    <property type="project" value="UniProtKB-EC"/>
</dbReference>
<keyword evidence="3" id="KW-0479">Metal-binding</keyword>
<dbReference type="Pfam" id="PF02833">
    <property type="entry name" value="DHHA2"/>
    <property type="match status" value="1"/>
</dbReference>
<gene>
    <name evidence="10" type="ORF">JQM67_10725</name>
</gene>
<dbReference type="RefSeq" id="WP_235324100.1">
    <property type="nucleotide sequence ID" value="NZ_JAFBIT010000003.1"/>
</dbReference>
<dbReference type="EMBL" id="JAFBIT010000003">
    <property type="protein sequence ID" value="MCF2653075.1"/>
    <property type="molecule type" value="Genomic_DNA"/>
</dbReference>
<evidence type="ECO:0000313" key="10">
    <source>
        <dbReference type="EMBL" id="MCF2653075.1"/>
    </source>
</evidence>
<evidence type="ECO:0000256" key="7">
    <source>
        <dbReference type="ARBA" id="ARBA00047820"/>
    </source>
</evidence>
<evidence type="ECO:0000256" key="8">
    <source>
        <dbReference type="PROSITE-ProRule" id="PRU00703"/>
    </source>
</evidence>
<evidence type="ECO:0000256" key="1">
    <source>
        <dbReference type="ARBA" id="ARBA00001936"/>
    </source>
</evidence>
<dbReference type="SUPFAM" id="SSF54631">
    <property type="entry name" value="CBS-domain pair"/>
    <property type="match status" value="1"/>
</dbReference>
<dbReference type="PROSITE" id="PS51371">
    <property type="entry name" value="CBS"/>
    <property type="match status" value="2"/>
</dbReference>
<name>A0ABS9CPK7_9FIRM</name>
<dbReference type="Gene3D" id="3.10.310.20">
    <property type="entry name" value="DHHA2 domain"/>
    <property type="match status" value="1"/>
</dbReference>
<keyword evidence="11" id="KW-1185">Reference proteome</keyword>
<dbReference type="NCBIfam" id="NF003877">
    <property type="entry name" value="PRK05427.1"/>
    <property type="match status" value="1"/>
</dbReference>
<dbReference type="InterPro" id="IPR028979">
    <property type="entry name" value="Ser_kin/Pase_Hpr-like_N_sf"/>
</dbReference>
<dbReference type="InterPro" id="IPR038763">
    <property type="entry name" value="DHH_sf"/>
</dbReference>
<keyword evidence="8" id="KW-0129">CBS domain</keyword>
<evidence type="ECO:0000256" key="6">
    <source>
        <dbReference type="ARBA" id="ARBA00032535"/>
    </source>
</evidence>
<dbReference type="Pfam" id="PF07085">
    <property type="entry name" value="DRTGG"/>
    <property type="match status" value="1"/>
</dbReference>
<dbReference type="InterPro" id="IPR004097">
    <property type="entry name" value="DHHA2"/>
</dbReference>
<dbReference type="EC" id="3.6.1.1" evidence="2"/>
<dbReference type="Gene3D" id="3.10.580.10">
    <property type="entry name" value="CBS-domain"/>
    <property type="match status" value="1"/>
</dbReference>
<dbReference type="SMART" id="SM00116">
    <property type="entry name" value="CBS"/>
    <property type="match status" value="2"/>
</dbReference>
<dbReference type="SMART" id="SM01131">
    <property type="entry name" value="DHHA2"/>
    <property type="match status" value="1"/>
</dbReference>
<proteinExistence type="predicted"/>
<dbReference type="PANTHER" id="PTHR12112">
    <property type="entry name" value="BNIP - RELATED"/>
    <property type="match status" value="1"/>
</dbReference>
<evidence type="ECO:0000256" key="2">
    <source>
        <dbReference type="ARBA" id="ARBA00012146"/>
    </source>
</evidence>
<keyword evidence="5" id="KW-0464">Manganese</keyword>
<comment type="caution">
    <text evidence="10">The sequence shown here is derived from an EMBL/GenBank/DDBJ whole genome shotgun (WGS) entry which is preliminary data.</text>
</comment>
<dbReference type="PANTHER" id="PTHR12112:SF22">
    <property type="entry name" value="MANGANESE-DEPENDENT INORGANIC PYROPHOSPHATASE-RELATED"/>
    <property type="match status" value="1"/>
</dbReference>
<dbReference type="Pfam" id="PF00571">
    <property type="entry name" value="CBS"/>
    <property type="match status" value="2"/>
</dbReference>
<dbReference type="Pfam" id="PF01368">
    <property type="entry name" value="DHH"/>
    <property type="match status" value="1"/>
</dbReference>
<dbReference type="InterPro" id="IPR046342">
    <property type="entry name" value="CBS_dom_sf"/>
</dbReference>
<accession>A0ABS9CPK7</accession>
<dbReference type="InterPro" id="IPR001667">
    <property type="entry name" value="DDH_dom"/>
</dbReference>
<dbReference type="Gene3D" id="3.90.1640.10">
    <property type="entry name" value="inorganic pyrophosphatase (n-terminal core)"/>
    <property type="match status" value="1"/>
</dbReference>
<evidence type="ECO:0000313" key="11">
    <source>
        <dbReference type="Proteomes" id="UP001299220"/>
    </source>
</evidence>
<comment type="cofactor">
    <cofactor evidence="1">
        <name>Mn(2+)</name>
        <dbReference type="ChEBI" id="CHEBI:29035"/>
    </cofactor>
</comment>
<feature type="domain" description="CBS" evidence="9">
    <location>
        <begin position="256"/>
        <end position="314"/>
    </location>
</feature>
<reference evidence="10 11" key="1">
    <citation type="submission" date="2020-12" db="EMBL/GenBank/DDBJ databases">
        <title>Whole genome sequences of gut porcine anaerobes.</title>
        <authorList>
            <person name="Kubasova T."/>
            <person name="Jahodarova E."/>
            <person name="Rychlik I."/>
        </authorList>
    </citation>
    <scope>NUCLEOTIDE SEQUENCE [LARGE SCALE GENOMIC DNA]</scope>
    <source>
        <strain evidence="10 11">An867</strain>
    </source>
</reference>
<comment type="catalytic activity">
    <reaction evidence="7">
        <text>diphosphate + H2O = 2 phosphate + H(+)</text>
        <dbReference type="Rhea" id="RHEA:24576"/>
        <dbReference type="ChEBI" id="CHEBI:15377"/>
        <dbReference type="ChEBI" id="CHEBI:15378"/>
        <dbReference type="ChEBI" id="CHEBI:33019"/>
        <dbReference type="ChEBI" id="CHEBI:43474"/>
        <dbReference type="EC" id="3.6.1.1"/>
    </reaction>
</comment>
<dbReference type="SUPFAM" id="SSF64182">
    <property type="entry name" value="DHH phosphoesterases"/>
    <property type="match status" value="1"/>
</dbReference>
<protein>
    <recommendedName>
        <fullName evidence="2">inorganic diphosphatase</fullName>
        <ecNumber evidence="2">3.6.1.1</ecNumber>
    </recommendedName>
    <alternativeName>
        <fullName evidence="6">Pyrophosphate phospho-hydrolase</fullName>
    </alternativeName>
</protein>
<dbReference type="Gene3D" id="3.40.1390.20">
    <property type="entry name" value="HprK N-terminal domain-like"/>
    <property type="match status" value="1"/>
</dbReference>
<feature type="domain" description="CBS" evidence="9">
    <location>
        <begin position="77"/>
        <end position="134"/>
    </location>
</feature>
<dbReference type="InterPro" id="IPR000644">
    <property type="entry name" value="CBS_dom"/>
</dbReference>
<dbReference type="NCBIfam" id="NF011442">
    <property type="entry name" value="PRK14869.1-4"/>
    <property type="match status" value="1"/>
</dbReference>
<sequence>MGGKKKEVYILGHRNPDTDSICSAIAYADVKNKENDGNHYVAARAGQLSPETSYVLQRFGMRQPTYVNNIGTRVRDMEIRKIPGISEDISMKKAWNLMAELNAVTLPIIDADNRLNGLITINDIATSYMENQDSTLLAMAKTPYRNILETLEAELVVGDPEAVFEHGNVLIAVANPDVMENYIEHDDMVITGNRYESQLSAIESGAGCIVICLGAQVSRSIQKLALDNGCAVLVTPLDTYTVARRINQCMPVRAFMRTKNLITFLPGDYTDSIKDSMQNTRIRDFPVVDKTGQYLGMISRRNLLGIRKRSVILVDHNERSQAVDNIEDAEILEIIDHHRIGSLETMAPVYFRNEPVGCTATIIYQIYREKGFDIPPNIAGLLCSAILSDTLVFRSPTCTMMDRMAAQALSEIAGIDCQAFGIEMFTAGSNLKDKTPEEIFYQDYKKFEFGDVSFGVGQINSMSGGELDEIEKRLRPYLEKSCKEHGLSMMFFMLTNIIEESTRLMCYGESADTLVQEAFGRSPQAGTVWLKGVVSRKKQLIPAFIEAINKEAAV</sequence>
<dbReference type="Proteomes" id="UP001299220">
    <property type="component" value="Unassembled WGS sequence"/>
</dbReference>
<dbReference type="NCBIfam" id="NF011443">
    <property type="entry name" value="PRK14869.1-5"/>
    <property type="match status" value="1"/>
</dbReference>